<dbReference type="GO" id="GO:0019894">
    <property type="term" value="F:kinesin binding"/>
    <property type="evidence" value="ECO:0007669"/>
    <property type="project" value="TreeGrafter"/>
</dbReference>
<feature type="compositionally biased region" description="Gly residues" evidence="11">
    <location>
        <begin position="13"/>
        <end position="31"/>
    </location>
</feature>
<dbReference type="InterPro" id="IPR011990">
    <property type="entry name" value="TPR-like_helical_dom_sf"/>
</dbReference>
<feature type="region of interest" description="Disordered" evidence="11">
    <location>
        <begin position="1"/>
        <end position="36"/>
    </location>
</feature>
<feature type="repeat" description="TPR" evidence="10">
    <location>
        <begin position="605"/>
        <end position="638"/>
    </location>
</feature>
<feature type="repeat" description="TPR" evidence="10">
    <location>
        <begin position="815"/>
        <end position="848"/>
    </location>
</feature>
<reference evidence="12" key="1">
    <citation type="submission" date="2016-01" db="EMBL/GenBank/DDBJ databases">
        <authorList>
            <person name="Mcilroy J.S."/>
            <person name="Karst M S."/>
            <person name="Albertsen M."/>
        </authorList>
    </citation>
    <scope>NUCLEOTIDE SEQUENCE</scope>
    <source>
        <strain evidence="12">Cfx-K</strain>
    </source>
</reference>
<dbReference type="SUPFAM" id="SSF52540">
    <property type="entry name" value="P-loop containing nucleoside triphosphate hydrolases"/>
    <property type="match status" value="1"/>
</dbReference>
<feature type="region of interest" description="Disordered" evidence="11">
    <location>
        <begin position="60"/>
        <end position="91"/>
    </location>
</feature>
<dbReference type="PROSITE" id="PS50005">
    <property type="entry name" value="TPR"/>
    <property type="match status" value="3"/>
</dbReference>
<comment type="subcellular location">
    <subcellularLocation>
        <location evidence="1">Cytoplasm</location>
        <location evidence="1">Cytoskeleton</location>
    </subcellularLocation>
</comment>
<dbReference type="SMART" id="SM00028">
    <property type="entry name" value="TPR"/>
    <property type="match status" value="8"/>
</dbReference>
<dbReference type="SUPFAM" id="SSF48452">
    <property type="entry name" value="TPR-like"/>
    <property type="match status" value="3"/>
</dbReference>
<keyword evidence="7" id="KW-0175">Coiled coil</keyword>
<feature type="compositionally biased region" description="Polar residues" evidence="11">
    <location>
        <begin position="1"/>
        <end position="12"/>
    </location>
</feature>
<organism evidence="12 13">
    <name type="scientific">Candidatus Promineifilum breve</name>
    <dbReference type="NCBI Taxonomy" id="1806508"/>
    <lineage>
        <taxon>Bacteria</taxon>
        <taxon>Bacillati</taxon>
        <taxon>Chloroflexota</taxon>
        <taxon>Ardenticatenia</taxon>
        <taxon>Candidatus Promineifilales</taxon>
        <taxon>Candidatus Promineifilaceae</taxon>
        <taxon>Candidatus Promineifilum</taxon>
    </lineage>
</organism>
<evidence type="ECO:0000256" key="10">
    <source>
        <dbReference type="PROSITE-ProRule" id="PRU00339"/>
    </source>
</evidence>
<feature type="repeat" description="TPR" evidence="10">
    <location>
        <begin position="731"/>
        <end position="764"/>
    </location>
</feature>
<dbReference type="EMBL" id="LN890656">
    <property type="protein sequence ID" value="CUS06321.1"/>
    <property type="molecule type" value="Genomic_DNA"/>
</dbReference>
<evidence type="ECO:0000256" key="5">
    <source>
        <dbReference type="ARBA" id="ARBA00022737"/>
    </source>
</evidence>
<protein>
    <submittedName>
        <fullName evidence="12">Tetratricopeptide TPR_2 repeat protein</fullName>
    </submittedName>
</protein>
<dbReference type="Pfam" id="PF13374">
    <property type="entry name" value="TPR_10"/>
    <property type="match status" value="1"/>
</dbReference>
<evidence type="ECO:0000313" key="12">
    <source>
        <dbReference type="EMBL" id="CUS06321.1"/>
    </source>
</evidence>
<dbReference type="InterPro" id="IPR019734">
    <property type="entry name" value="TPR_rpt"/>
</dbReference>
<dbReference type="GO" id="GO:0043531">
    <property type="term" value="F:ADP binding"/>
    <property type="evidence" value="ECO:0007669"/>
    <property type="project" value="InterPro"/>
</dbReference>
<keyword evidence="5" id="KW-0677">Repeat</keyword>
<dbReference type="InterPro" id="IPR027417">
    <property type="entry name" value="P-loop_NTPase"/>
</dbReference>
<keyword evidence="3" id="KW-0963">Cytoplasm</keyword>
<dbReference type="Gene3D" id="3.40.50.300">
    <property type="entry name" value="P-loop containing nucleotide triphosphate hydrolases"/>
    <property type="match status" value="1"/>
</dbReference>
<proteinExistence type="inferred from homology"/>
<dbReference type="PANTHER" id="PTHR45783:SF3">
    <property type="entry name" value="KINESIN LIGHT CHAIN"/>
    <property type="match status" value="1"/>
</dbReference>
<keyword evidence="6 10" id="KW-0802">TPR repeat</keyword>
<evidence type="ECO:0000256" key="9">
    <source>
        <dbReference type="ARBA" id="ARBA00023212"/>
    </source>
</evidence>
<keyword evidence="9" id="KW-0206">Cytoskeleton</keyword>
<name>A0A160T782_9CHLR</name>
<evidence type="ECO:0000313" key="13">
    <source>
        <dbReference type="Proteomes" id="UP000215027"/>
    </source>
</evidence>
<dbReference type="PANTHER" id="PTHR45783">
    <property type="entry name" value="KINESIN LIGHT CHAIN"/>
    <property type="match status" value="1"/>
</dbReference>
<evidence type="ECO:0000256" key="8">
    <source>
        <dbReference type="ARBA" id="ARBA00023175"/>
    </source>
</evidence>
<dbReference type="AlphaFoldDB" id="A0A160T782"/>
<dbReference type="GO" id="GO:0005871">
    <property type="term" value="C:kinesin complex"/>
    <property type="evidence" value="ECO:0007669"/>
    <property type="project" value="InterPro"/>
</dbReference>
<comment type="similarity">
    <text evidence="2">Belongs to the kinesin light chain family.</text>
</comment>
<keyword evidence="4" id="KW-0493">Microtubule</keyword>
<feature type="compositionally biased region" description="Pro residues" evidence="11">
    <location>
        <begin position="61"/>
        <end position="89"/>
    </location>
</feature>
<dbReference type="Pfam" id="PF13424">
    <property type="entry name" value="TPR_12"/>
    <property type="match status" value="4"/>
</dbReference>
<gene>
    <name evidence="12" type="ORF">CFX0092_B0787</name>
</gene>
<sequence>MPDSTDPNPTIQTGGGAHAGGGAHVSGGGFQAGSDINLGAKTVMGDEVGVKIVHQYGDRSPLPPFTPAPLPPLAPDGRPPLPDPVPLPPGSRLDYDRNPFFTGRENEMRALAQALLYGPPGRPAVIATGIGGIGKTQLAVEFAYRYGRYFHGVHWVSMADPAAVGTEIAQCGALMGLRPDFDSLPLEAQTRLTLAAWGEPAARLIIFDNCEEPGLLAQWRPGSGGARILATTRRGHWPRIAGVAQLPVGALPREQAVALLAKYVTGRATPPATRHPLPTTLSEIAAELGDLPLALHLAGSYLESYAGDPAGTPAALLAQLRDPVLGLQAAALIGRGAADSPTAHELHVANTFLLSWQRLATVTADGGAMAAALLARAACLAPGEPLPGGLLRRAMAEELDSLDVSDGLGALVAVGLLEEAGERAAVGDGVEDGDVPGGGDVPAYGDVPAERLYRLHRLVARFVAGVAAEEMGAARAAVEGAVISLAQEQDVKRDPRPLRQWLIHFRHVTDAALGREDEQAATLCHWLGYCLRFSGDLSGALPYSRRALEIRELAFGLEHPDTAASLNNLGVLLRVMGDLAAAQPYYERALGIWERVLGPEHPNTAVSLNNLGSLLQSLGDLVAAQSYYERALAIRERVLGPDHPDTAGSLNNLGTLLQAVGDLAAARPYIERALTICERVLGPEHPDTATSLNNLGYLLQAIGDLAGARPYYERALAISECVLGPEHPDTATSLNNLGALLQAMGDLPGARPYYERALAIDEKVLGTEHPLTAIDYNNLGGLLQVMGDLAGARLYYERALSIDEKVLGTEHPDTASDYNNLGYLLRAMGDLAGARPYYERALGIRERVLGPEHPDTAQSLWWMGVLNEQDGAKDKARALYSRALAIYEKRLGPDHPNTQSVRHYLSRVS</sequence>
<evidence type="ECO:0000256" key="1">
    <source>
        <dbReference type="ARBA" id="ARBA00004245"/>
    </source>
</evidence>
<accession>A0A160T782</accession>
<dbReference type="KEGG" id="pbf:CFX0092_B0787"/>
<dbReference type="InterPro" id="IPR002151">
    <property type="entry name" value="Kinesin_light"/>
</dbReference>
<dbReference type="Proteomes" id="UP000215027">
    <property type="component" value="Chromosome II"/>
</dbReference>
<evidence type="ECO:0000256" key="11">
    <source>
        <dbReference type="SAM" id="MobiDB-lite"/>
    </source>
</evidence>
<dbReference type="Gene3D" id="1.25.40.10">
    <property type="entry name" value="Tetratricopeptide repeat domain"/>
    <property type="match status" value="4"/>
</dbReference>
<evidence type="ECO:0000256" key="2">
    <source>
        <dbReference type="ARBA" id="ARBA00009622"/>
    </source>
</evidence>
<evidence type="ECO:0000256" key="7">
    <source>
        <dbReference type="ARBA" id="ARBA00023054"/>
    </source>
</evidence>
<dbReference type="GO" id="GO:0005737">
    <property type="term" value="C:cytoplasm"/>
    <property type="evidence" value="ECO:0007669"/>
    <property type="project" value="TreeGrafter"/>
</dbReference>
<dbReference type="GO" id="GO:0007018">
    <property type="term" value="P:microtubule-based movement"/>
    <property type="evidence" value="ECO:0007669"/>
    <property type="project" value="TreeGrafter"/>
</dbReference>
<keyword evidence="8" id="KW-0505">Motor protein</keyword>
<evidence type="ECO:0000256" key="6">
    <source>
        <dbReference type="ARBA" id="ARBA00022803"/>
    </source>
</evidence>
<evidence type="ECO:0000256" key="3">
    <source>
        <dbReference type="ARBA" id="ARBA00022490"/>
    </source>
</evidence>
<keyword evidence="13" id="KW-1185">Reference proteome</keyword>
<dbReference type="GO" id="GO:0005874">
    <property type="term" value="C:microtubule"/>
    <property type="evidence" value="ECO:0007669"/>
    <property type="project" value="UniProtKB-KW"/>
</dbReference>
<evidence type="ECO:0000256" key="4">
    <source>
        <dbReference type="ARBA" id="ARBA00022701"/>
    </source>
</evidence>